<proteinExistence type="predicted"/>
<dbReference type="Gene3D" id="3.20.20.140">
    <property type="entry name" value="Metal-dependent hydrolases"/>
    <property type="match status" value="1"/>
</dbReference>
<evidence type="ECO:0000256" key="4">
    <source>
        <dbReference type="ARBA" id="ARBA00036832"/>
    </source>
</evidence>
<sequence>MINEQDHAVQPSAGLIDVHAHFLTDDYVRAATAAGHPDAEGMPGWPEWTPAGHLALMDEQRIDRAILSLSSPGPHFGDDDAARTLARSVNEYAASVRRDHPARFGHFAALPLPDVAGALDELSYALDVLGSEGIAVETNTHGHYLGDELFDPLWAELDRRGATVLVHPTSPPQSDAVNLGRPDPMLEFMFDSTRAVSDLIFSRLLLRHPNITWIFTHCGGPLPLLADRMEMFRPSLPGTQPDDPTVNDQVRRLWFDMAGNPFPNWIPALTKAFGTDHLLYGSDYCWTPARATAAQINSIDTAEPAPGGDTWRTLTTRNAHRLFPSLDQ</sequence>
<evidence type="ECO:0000313" key="8">
    <source>
        <dbReference type="Proteomes" id="UP000194632"/>
    </source>
</evidence>
<dbReference type="InterPro" id="IPR006680">
    <property type="entry name" value="Amidohydro-rel"/>
</dbReference>
<dbReference type="InterPro" id="IPR032466">
    <property type="entry name" value="Metal_Hydrolase"/>
</dbReference>
<evidence type="ECO:0000259" key="6">
    <source>
        <dbReference type="Pfam" id="PF04909"/>
    </source>
</evidence>
<dbReference type="Proteomes" id="UP000194632">
    <property type="component" value="Unassembled WGS sequence"/>
</dbReference>
<organism evidence="7 8">
    <name type="scientific">Gordonia lacunae</name>
    <dbReference type="NCBI Taxonomy" id="417102"/>
    <lineage>
        <taxon>Bacteria</taxon>
        <taxon>Bacillati</taxon>
        <taxon>Actinomycetota</taxon>
        <taxon>Actinomycetes</taxon>
        <taxon>Mycobacteriales</taxon>
        <taxon>Gordoniaceae</taxon>
        <taxon>Gordonia</taxon>
    </lineage>
</organism>
<dbReference type="STRING" id="417102.CA982_25085"/>
<dbReference type="InterPro" id="IPR032465">
    <property type="entry name" value="ACMSD"/>
</dbReference>
<keyword evidence="7" id="KW-0378">Hydrolase</keyword>
<dbReference type="SUPFAM" id="SSF51556">
    <property type="entry name" value="Metallo-dependent hydrolases"/>
    <property type="match status" value="1"/>
</dbReference>
<dbReference type="GO" id="GO:0047596">
    <property type="term" value="F:6-methylsalicylate decarboxylase activity"/>
    <property type="evidence" value="ECO:0007669"/>
    <property type="project" value="UniProtKB-EC"/>
</dbReference>
<keyword evidence="8" id="KW-1185">Reference proteome</keyword>
<dbReference type="AlphaFoldDB" id="A0A243Q3E9"/>
<gene>
    <name evidence="7" type="ORF">CA982_25085</name>
</gene>
<dbReference type="GO" id="GO:0005829">
    <property type="term" value="C:cytosol"/>
    <property type="evidence" value="ECO:0007669"/>
    <property type="project" value="TreeGrafter"/>
</dbReference>
<dbReference type="GO" id="GO:0019748">
    <property type="term" value="P:secondary metabolic process"/>
    <property type="evidence" value="ECO:0007669"/>
    <property type="project" value="TreeGrafter"/>
</dbReference>
<dbReference type="GO" id="GO:0046872">
    <property type="term" value="F:metal ion binding"/>
    <property type="evidence" value="ECO:0007669"/>
    <property type="project" value="UniProtKB-KW"/>
</dbReference>
<evidence type="ECO:0000256" key="2">
    <source>
        <dbReference type="ARBA" id="ARBA00022833"/>
    </source>
</evidence>
<keyword evidence="2" id="KW-0862">Zinc</keyword>
<evidence type="ECO:0000313" key="7">
    <source>
        <dbReference type="EMBL" id="OUC75743.1"/>
    </source>
</evidence>
<dbReference type="RefSeq" id="WP_086537829.1">
    <property type="nucleotide sequence ID" value="NZ_NGFO01000053.1"/>
</dbReference>
<evidence type="ECO:0000256" key="3">
    <source>
        <dbReference type="ARBA" id="ARBA00023239"/>
    </source>
</evidence>
<accession>A0A243Q3E9</accession>
<dbReference type="GO" id="GO:0016787">
    <property type="term" value="F:hydrolase activity"/>
    <property type="evidence" value="ECO:0007669"/>
    <property type="project" value="UniProtKB-KW"/>
</dbReference>
<comment type="caution">
    <text evidence="7">The sequence shown here is derived from an EMBL/GenBank/DDBJ whole genome shotgun (WGS) entry which is preliminary data.</text>
</comment>
<keyword evidence="3" id="KW-0456">Lyase</keyword>
<dbReference type="EC" id="4.1.1.52" evidence="5"/>
<dbReference type="PANTHER" id="PTHR21240">
    <property type="entry name" value="2-AMINO-3-CARBOXYLMUCONATE-6-SEMIALDEHYDE DECARBOXYLASE"/>
    <property type="match status" value="1"/>
</dbReference>
<keyword evidence="1" id="KW-0479">Metal-binding</keyword>
<dbReference type="Pfam" id="PF04909">
    <property type="entry name" value="Amidohydro_2"/>
    <property type="match status" value="1"/>
</dbReference>
<feature type="domain" description="Amidohydrolase-related" evidence="6">
    <location>
        <begin position="16"/>
        <end position="324"/>
    </location>
</feature>
<name>A0A243Q3E9_9ACTN</name>
<dbReference type="EMBL" id="NGFO01000053">
    <property type="protein sequence ID" value="OUC75743.1"/>
    <property type="molecule type" value="Genomic_DNA"/>
</dbReference>
<evidence type="ECO:0000256" key="1">
    <source>
        <dbReference type="ARBA" id="ARBA00022723"/>
    </source>
</evidence>
<evidence type="ECO:0000256" key="5">
    <source>
        <dbReference type="ARBA" id="ARBA00038889"/>
    </source>
</evidence>
<dbReference type="PANTHER" id="PTHR21240:SF29">
    <property type="entry name" value="AMIDOHYDROLASE-RELATED DOMAIN-CONTAINING PROTEIN"/>
    <property type="match status" value="1"/>
</dbReference>
<protein>
    <recommendedName>
        <fullName evidence="5">6-methylsalicylate decarboxylase</fullName>
        <ecNumber evidence="5">4.1.1.52</ecNumber>
    </recommendedName>
</protein>
<comment type="catalytic activity">
    <reaction evidence="4">
        <text>6-methylsalicylate + H(+) = 3-methylphenol + CO2</text>
        <dbReference type="Rhea" id="RHEA:23112"/>
        <dbReference type="ChEBI" id="CHEBI:15378"/>
        <dbReference type="ChEBI" id="CHEBI:16526"/>
        <dbReference type="ChEBI" id="CHEBI:17231"/>
        <dbReference type="ChEBI" id="CHEBI:36658"/>
        <dbReference type="EC" id="4.1.1.52"/>
    </reaction>
    <physiologicalReaction direction="left-to-right" evidence="4">
        <dbReference type="Rhea" id="RHEA:23113"/>
    </physiologicalReaction>
</comment>
<dbReference type="OrthoDB" id="149172at2"/>
<reference evidence="7 8" key="1">
    <citation type="submission" date="2017-05" db="EMBL/GenBank/DDBJ databases">
        <title>Biotechnological potential of actinobacteria isolated from South African environments.</title>
        <authorList>
            <person name="Le Roes-Hill M."/>
            <person name="Prins A."/>
            <person name="Durrell K.A."/>
        </authorList>
    </citation>
    <scope>NUCLEOTIDE SEQUENCE [LARGE SCALE GENOMIC DNA]</scope>
    <source>
        <strain evidence="7">BS2</strain>
    </source>
</reference>